<dbReference type="Pfam" id="PF02384">
    <property type="entry name" value="N6_Mtase"/>
    <property type="match status" value="1"/>
</dbReference>
<feature type="domain" description="DNA methylase adenine-specific" evidence="1">
    <location>
        <begin position="271"/>
        <end position="455"/>
    </location>
</feature>
<dbReference type="PANTHER" id="PTHR42998:SF1">
    <property type="entry name" value="TYPE I RESTRICTION ENZYME HINDI METHYLASE SUBUNIT"/>
    <property type="match status" value="1"/>
</dbReference>
<keyword evidence="3" id="KW-1185">Reference proteome</keyword>
<evidence type="ECO:0000313" key="3">
    <source>
        <dbReference type="Proteomes" id="UP000236488"/>
    </source>
</evidence>
<reference evidence="2 3" key="1">
    <citation type="journal article" date="2018" name="Int. J. Syst. Evol. Microbiol.">
        <title>Rubneribacter badeniensis gen. nov., sp. nov. and Enteroscipio rubneri gen. nov., sp. nov., new members of the Eggerthellaceae isolated from human faeces.</title>
        <authorList>
            <person name="Danylec N."/>
            <person name="Gobl A."/>
            <person name="Stoll D.A."/>
            <person name="Hetzer B."/>
            <person name="Kulling S.E."/>
            <person name="Huch M."/>
        </authorList>
    </citation>
    <scope>NUCLEOTIDE SEQUENCE [LARGE SCALE GENOMIC DNA]</scope>
    <source>
        <strain evidence="2 3">ResAG-85</strain>
    </source>
</reference>
<dbReference type="GO" id="GO:0003677">
    <property type="term" value="F:DNA binding"/>
    <property type="evidence" value="ECO:0007669"/>
    <property type="project" value="InterPro"/>
</dbReference>
<dbReference type="GO" id="GO:0008170">
    <property type="term" value="F:N-methyltransferase activity"/>
    <property type="evidence" value="ECO:0007669"/>
    <property type="project" value="InterPro"/>
</dbReference>
<dbReference type="InterPro" id="IPR003356">
    <property type="entry name" value="DNA_methylase_A-5"/>
</dbReference>
<organism evidence="2 3">
    <name type="scientific">Rubneribacter badeniensis</name>
    <dbReference type="NCBI Taxonomy" id="2070688"/>
    <lineage>
        <taxon>Bacteria</taxon>
        <taxon>Bacillati</taxon>
        <taxon>Actinomycetota</taxon>
        <taxon>Coriobacteriia</taxon>
        <taxon>Eggerthellales</taxon>
        <taxon>Eggerthellaceae</taxon>
        <taxon>Rubneribacter</taxon>
    </lineage>
</organism>
<proteinExistence type="predicted"/>
<name>A0A2K2U246_9ACTN</name>
<dbReference type="InterPro" id="IPR052916">
    <property type="entry name" value="Type-I_RE_MTase_Subunit"/>
</dbReference>
<dbReference type="Gene3D" id="3.40.50.150">
    <property type="entry name" value="Vaccinia Virus protein VP39"/>
    <property type="match status" value="1"/>
</dbReference>
<evidence type="ECO:0000313" key="2">
    <source>
        <dbReference type="EMBL" id="PNV64342.1"/>
    </source>
</evidence>
<dbReference type="AlphaFoldDB" id="A0A2K2U246"/>
<evidence type="ECO:0000259" key="1">
    <source>
        <dbReference type="Pfam" id="PF02384"/>
    </source>
</evidence>
<gene>
    <name evidence="2" type="ORF">C2L80_12465</name>
</gene>
<protein>
    <recommendedName>
        <fullName evidence="1">DNA methylase adenine-specific domain-containing protein</fullName>
    </recommendedName>
</protein>
<accession>A0A2K2U246</accession>
<dbReference type="SUPFAM" id="SSF53335">
    <property type="entry name" value="S-adenosyl-L-methionine-dependent methyltransferases"/>
    <property type="match status" value="1"/>
</dbReference>
<dbReference type="InterPro" id="IPR029063">
    <property type="entry name" value="SAM-dependent_MTases_sf"/>
</dbReference>
<dbReference type="EMBL" id="PPEL01000112">
    <property type="protein sequence ID" value="PNV64342.1"/>
    <property type="molecule type" value="Genomic_DNA"/>
</dbReference>
<sequence length="456" mass="48760">MTPIAEGEDMSSKANAGEGFGHACEQALEACARGLPLRHLRSCAIVTDVGRMHLTACERQERRGPYPLYVRGVERMGVDDYAYEGDALLVGACGAVSTHEGKLFVVRASGRFSVSELFHVVLPDPCDVAYVEAVLSAVDARRLVKGSNAARVVELSALRGLVVPWPEASVRALFVEALAACERAGEAGGKSARRVEEAWMGSARNVEFLFRAPALPEPRQVKEPVDHADDALAAVDGLLDALGASGADLLDVVGATGDLADPEIPRRARFCVCFPSPNQGVWTDRVVNEEDPRWILGTPPRNKANYAWVQQTLACMEDEGAAVLLVTNAVLHADIGREEALRRALAHSGLVSAVISLPGGLFADGRPSPSLVVLDKSGKTHGILFVDALELGVFEGVAPSGVTYRSLPSAAVARIVGAFAAWRTEGECGLPRFCRVVSEAELDERDCVLTPWTYVR</sequence>
<dbReference type="Proteomes" id="UP000236488">
    <property type="component" value="Unassembled WGS sequence"/>
</dbReference>
<dbReference type="PANTHER" id="PTHR42998">
    <property type="entry name" value="TYPE I RESTRICTION ENZYME HINDVIIP M PROTEIN-RELATED"/>
    <property type="match status" value="1"/>
</dbReference>
<comment type="caution">
    <text evidence="2">The sequence shown here is derived from an EMBL/GenBank/DDBJ whole genome shotgun (WGS) entry which is preliminary data.</text>
</comment>